<feature type="coiled-coil region" evidence="6">
    <location>
        <begin position="866"/>
        <end position="914"/>
    </location>
</feature>
<feature type="domain" description="RecF/RecN/SMC N-terminal" evidence="8">
    <location>
        <begin position="3"/>
        <end position="139"/>
    </location>
</feature>
<evidence type="ECO:0000313" key="10">
    <source>
        <dbReference type="EMBL" id="PWQ95766.1"/>
    </source>
</evidence>
<dbReference type="Pfam" id="PF06470">
    <property type="entry name" value="SMC_hinge"/>
    <property type="match status" value="1"/>
</dbReference>
<feature type="domain" description="RecF/RecN/SMC N-terminal" evidence="8">
    <location>
        <begin position="750"/>
        <end position="1153"/>
    </location>
</feature>
<protein>
    <recommendedName>
        <fullName evidence="6">Chromosome partition protein Smc</fullName>
    </recommendedName>
</protein>
<dbReference type="GO" id="GO:0003677">
    <property type="term" value="F:DNA binding"/>
    <property type="evidence" value="ECO:0007669"/>
    <property type="project" value="UniProtKB-UniRule"/>
</dbReference>
<dbReference type="GO" id="GO:0005524">
    <property type="term" value="F:ATP binding"/>
    <property type="evidence" value="ECO:0007669"/>
    <property type="project" value="UniProtKB-UniRule"/>
</dbReference>
<dbReference type="InterPro" id="IPR011890">
    <property type="entry name" value="SMC_prok"/>
</dbReference>
<evidence type="ECO:0000256" key="7">
    <source>
        <dbReference type="SAM" id="MobiDB-lite"/>
    </source>
</evidence>
<dbReference type="GO" id="GO:0007062">
    <property type="term" value="P:sister chromatid cohesion"/>
    <property type="evidence" value="ECO:0007669"/>
    <property type="project" value="InterPro"/>
</dbReference>
<dbReference type="GO" id="GO:0007059">
    <property type="term" value="P:chromosome segregation"/>
    <property type="evidence" value="ECO:0007669"/>
    <property type="project" value="UniProtKB-UniRule"/>
</dbReference>
<comment type="subunit">
    <text evidence="6">Homodimer.</text>
</comment>
<name>A0A317CB53_9GAMM</name>
<dbReference type="InterPro" id="IPR036277">
    <property type="entry name" value="SMC_hinge_sf"/>
</dbReference>
<dbReference type="PANTHER" id="PTHR43977">
    <property type="entry name" value="STRUCTURAL MAINTENANCE OF CHROMOSOMES PROTEIN 3"/>
    <property type="match status" value="1"/>
</dbReference>
<dbReference type="InterPro" id="IPR027417">
    <property type="entry name" value="P-loop_NTPase"/>
</dbReference>
<dbReference type="GO" id="GO:0006260">
    <property type="term" value="P:DNA replication"/>
    <property type="evidence" value="ECO:0007669"/>
    <property type="project" value="UniProtKB-UniRule"/>
</dbReference>
<feature type="coiled-coil region" evidence="6">
    <location>
        <begin position="170"/>
        <end position="211"/>
    </location>
</feature>
<dbReference type="Pfam" id="PF02463">
    <property type="entry name" value="SMC_N"/>
    <property type="match status" value="2"/>
</dbReference>
<evidence type="ECO:0000259" key="9">
    <source>
        <dbReference type="Pfam" id="PF06470"/>
    </source>
</evidence>
<evidence type="ECO:0000256" key="5">
    <source>
        <dbReference type="ARBA" id="ARBA00023125"/>
    </source>
</evidence>
<feature type="region of interest" description="Disordered" evidence="7">
    <location>
        <begin position="468"/>
        <end position="491"/>
    </location>
</feature>
<evidence type="ECO:0000256" key="6">
    <source>
        <dbReference type="HAMAP-Rule" id="MF_01894"/>
    </source>
</evidence>
<sequence>MRLSKIKLAGFKSFVDPTTFEMRSNLTAIVGPNGCGKSNTIDAVRWVMGESSAKHLRGASMEDVIFNGSSSRKKVGQASIELVFDNSDGSLGGEYAQYSEISTKRQISRDGQSKYFLNGSRCRRRDITDIFLGTGLGPRSYAIIEQGMISRLIDAKPEELRVYIEEAAGISKYKERRRETENRIRATRDNLDRLTDLQEEIDKQLSTLKRQASAAERFRDFKQTERQLSAELIYLQLQAVDKERHSQQEEINIQAKQHETHLTEQRSIETQLETLRTKQTEANAHFNQVQAGVYEAGAKVSSFEQQIRHQHEIVQRDKQQREQLAQELASARMHLQHDEERLTDALSSLELLEPQAEELLEVKETQQEALDRAEQVLNQWKQQWAQLQQQIAEPSRQLSVEKSRSEQLQQQINRNQQRLARLEQQQSDQQNKDSDAEDLDAIREQQAVLAEQLQEAILTLEDTQAKATERQQQYREQQQKQDQLRSAIQKSKGRLSSLETLQQAELGKDKKQLNTWLREHKLDQLPRLAEQIEVSPEWEKAVETLLGPTLEALQLPDSRQAAQIIDAGCTQSLELLLAASPQGSADYPSDSLAQQIKQPESIKPLLAMVYCVADHQSALARQNSLQAGERLITPDGSCFAKHWMRLSGSHQSNEGGVLARQKDIEALQQQLEDDQVLLESTEESLQSNQEIRQQLADQQKTLQQQQQALHREESEINAKLHSLEQQQIQQQQFKQRLSEEITELTEQQEQDAEDLLASQDAQELAQAQIEQLNETIEQLREQQHDLEQQVTLSRQSLQSSLNQYQGLQIQIETQRSAKQNSEQQVSRITLQIEHLQERELSQQDAQLDEVLISELQLQLDDALGARKLSETELKDARESLSNIDQEIRQKELARSEAESKVVKLRERIETLKLNWQSVNVRHETLTEQLAETEFDPEGLQLEMDLAAQIESHQTQLQEIKQKIQRLGAINLAAIEEYDTQSERKTYLDEQHADLTEALETLESAIKKIDRDTRGRFKDTFEQVNSKIQDMFPRLFGGGQAYLEMTGDDLLTTGVSIMARPPGKRISSIQLLSGGEKALTASAMVFAIFELNPAPFCMLDEVDAPLDEANVGRFCELVKHMSQRVQFIFITHNKTTMELAENLIGVTMREPGVSRMVAVDVDEASRMIQS</sequence>
<dbReference type="RefSeq" id="WP_109838238.1">
    <property type="nucleotide sequence ID" value="NZ_QGKM01000041.1"/>
</dbReference>
<keyword evidence="1 6" id="KW-0963">Cytoplasm</keyword>
<keyword evidence="2 6" id="KW-0547">Nucleotide-binding</keyword>
<evidence type="ECO:0000256" key="4">
    <source>
        <dbReference type="ARBA" id="ARBA00023054"/>
    </source>
</evidence>
<dbReference type="HAMAP" id="MF_01894">
    <property type="entry name" value="Smc_prok"/>
    <property type="match status" value="1"/>
</dbReference>
<dbReference type="Proteomes" id="UP000245539">
    <property type="component" value="Unassembled WGS sequence"/>
</dbReference>
<dbReference type="GO" id="GO:0005737">
    <property type="term" value="C:cytoplasm"/>
    <property type="evidence" value="ECO:0007669"/>
    <property type="project" value="UniProtKB-SubCell"/>
</dbReference>
<keyword evidence="4 6" id="KW-0175">Coiled coil</keyword>
<dbReference type="InterPro" id="IPR010935">
    <property type="entry name" value="SMC_hinge"/>
</dbReference>
<keyword evidence="3 6" id="KW-0067">ATP-binding</keyword>
<dbReference type="Gene3D" id="3.40.50.300">
    <property type="entry name" value="P-loop containing nucleotide triphosphate hydrolases"/>
    <property type="match status" value="2"/>
</dbReference>
<dbReference type="OrthoDB" id="9808768at2"/>
<feature type="coiled-coil region" evidence="6">
    <location>
        <begin position="664"/>
        <end position="838"/>
    </location>
</feature>
<evidence type="ECO:0000256" key="2">
    <source>
        <dbReference type="ARBA" id="ARBA00022741"/>
    </source>
</evidence>
<comment type="similarity">
    <text evidence="6">Belongs to the SMC family.</text>
</comment>
<feature type="binding site" evidence="6">
    <location>
        <begin position="32"/>
        <end position="39"/>
    </location>
    <ligand>
        <name>ATP</name>
        <dbReference type="ChEBI" id="CHEBI:30616"/>
    </ligand>
</feature>
<feature type="compositionally biased region" description="Low complexity" evidence="7">
    <location>
        <begin position="416"/>
        <end position="429"/>
    </location>
</feature>
<feature type="region of interest" description="Disordered" evidence="7">
    <location>
        <begin position="416"/>
        <end position="437"/>
    </location>
</feature>
<dbReference type="InterPro" id="IPR003395">
    <property type="entry name" value="RecF/RecN/SMC_N"/>
</dbReference>
<organism evidence="10 11">
    <name type="scientific">Leucothrix pacifica</name>
    <dbReference type="NCBI Taxonomy" id="1247513"/>
    <lineage>
        <taxon>Bacteria</taxon>
        <taxon>Pseudomonadati</taxon>
        <taxon>Pseudomonadota</taxon>
        <taxon>Gammaproteobacteria</taxon>
        <taxon>Thiotrichales</taxon>
        <taxon>Thiotrichaceae</taxon>
        <taxon>Leucothrix</taxon>
    </lineage>
</organism>
<reference evidence="10 11" key="1">
    <citation type="submission" date="2018-05" db="EMBL/GenBank/DDBJ databases">
        <title>Leucothrix arctica sp. nov., isolated from Arctic seawater.</title>
        <authorList>
            <person name="Choi A."/>
            <person name="Baek K."/>
        </authorList>
    </citation>
    <scope>NUCLEOTIDE SEQUENCE [LARGE SCALE GENOMIC DNA]</scope>
    <source>
        <strain evidence="10 11">JCM 18388</strain>
    </source>
</reference>
<comment type="domain">
    <text evidence="6">Contains large globular domains required for ATP hydrolysis at each terminus and a third globular domain forming a flexible hinge near the middle of the molecule. These domains are separated by coiled-coil structures.</text>
</comment>
<dbReference type="SUPFAM" id="SSF75553">
    <property type="entry name" value="Smc hinge domain"/>
    <property type="match status" value="1"/>
</dbReference>
<feature type="coiled-coil region" evidence="6">
    <location>
        <begin position="942"/>
        <end position="1011"/>
    </location>
</feature>
<dbReference type="GO" id="GO:0030261">
    <property type="term" value="P:chromosome condensation"/>
    <property type="evidence" value="ECO:0007669"/>
    <property type="project" value="InterPro"/>
</dbReference>
<evidence type="ECO:0000256" key="1">
    <source>
        <dbReference type="ARBA" id="ARBA00022490"/>
    </source>
</evidence>
<evidence type="ECO:0000259" key="8">
    <source>
        <dbReference type="Pfam" id="PF02463"/>
    </source>
</evidence>
<evidence type="ECO:0000256" key="3">
    <source>
        <dbReference type="ARBA" id="ARBA00022840"/>
    </source>
</evidence>
<dbReference type="EMBL" id="QGKM01000041">
    <property type="protein sequence ID" value="PWQ95766.1"/>
    <property type="molecule type" value="Genomic_DNA"/>
</dbReference>
<dbReference type="GO" id="GO:0016887">
    <property type="term" value="F:ATP hydrolysis activity"/>
    <property type="evidence" value="ECO:0007669"/>
    <property type="project" value="InterPro"/>
</dbReference>
<dbReference type="PIRSF" id="PIRSF005719">
    <property type="entry name" value="SMC"/>
    <property type="match status" value="1"/>
</dbReference>
<comment type="function">
    <text evidence="6">Required for chromosome condensation and partitioning.</text>
</comment>
<dbReference type="GO" id="GO:0005694">
    <property type="term" value="C:chromosome"/>
    <property type="evidence" value="ECO:0007669"/>
    <property type="project" value="InterPro"/>
</dbReference>
<comment type="caution">
    <text evidence="10">The sequence shown here is derived from an EMBL/GenBank/DDBJ whole genome shotgun (WGS) entry which is preliminary data.</text>
</comment>
<feature type="compositionally biased region" description="Basic and acidic residues" evidence="7">
    <location>
        <begin position="468"/>
        <end position="483"/>
    </location>
</feature>
<dbReference type="SUPFAM" id="SSF52540">
    <property type="entry name" value="P-loop containing nucleoside triphosphate hydrolases"/>
    <property type="match status" value="1"/>
</dbReference>
<keyword evidence="11" id="KW-1185">Reference proteome</keyword>
<evidence type="ECO:0000313" key="11">
    <source>
        <dbReference type="Proteomes" id="UP000245539"/>
    </source>
</evidence>
<dbReference type="NCBIfam" id="TIGR02168">
    <property type="entry name" value="SMC_prok_B"/>
    <property type="match status" value="1"/>
</dbReference>
<dbReference type="CDD" id="cd03278">
    <property type="entry name" value="ABC_SMC_barmotin"/>
    <property type="match status" value="2"/>
</dbReference>
<keyword evidence="5 6" id="KW-0238">DNA-binding</keyword>
<comment type="subcellular location">
    <subcellularLocation>
        <location evidence="6">Cytoplasm</location>
    </subcellularLocation>
</comment>
<feature type="domain" description="SMC hinge" evidence="9">
    <location>
        <begin position="525"/>
        <end position="619"/>
    </location>
</feature>
<dbReference type="InterPro" id="IPR024704">
    <property type="entry name" value="SMC"/>
</dbReference>
<accession>A0A317CB53</accession>
<proteinExistence type="inferred from homology"/>
<gene>
    <name evidence="6 10" type="primary">smc</name>
    <name evidence="10" type="ORF">DKW60_13755</name>
</gene>
<dbReference type="AlphaFoldDB" id="A0A317CB53"/>